<sequence>MDDAEAAAMAEAMGFSSFGAQKSNKRRKFNPGADAIVASTSTATSAASTSSNHVGGPLSSGSNSTPLGVRTQNNDEVNLDLDDGDHDGDSAIGTGAAPHTADGDDLEPQYIDTSRPPAPANAGPSDDVQTRIDSIVGTPYDQRFEIHTVPVYNQASRGGRWGRGGHQSARDRDGDKGEWWEDYYDPSSNVNPWERLEQDRGLKPRGLWMSWEEAQR</sequence>
<feature type="compositionally biased region" description="Polar residues" evidence="1">
    <location>
        <begin position="59"/>
        <end position="76"/>
    </location>
</feature>
<feature type="compositionally biased region" description="Basic and acidic residues" evidence="1">
    <location>
        <begin position="168"/>
        <end position="179"/>
    </location>
</feature>
<feature type="compositionally biased region" description="Acidic residues" evidence="1">
    <location>
        <begin position="77"/>
        <end position="86"/>
    </location>
</feature>
<evidence type="ECO:0000256" key="1">
    <source>
        <dbReference type="SAM" id="MobiDB-lite"/>
    </source>
</evidence>
<name>A0A4Q4T0H3_9PEZI</name>
<reference evidence="2 3" key="1">
    <citation type="submission" date="2018-06" db="EMBL/GenBank/DDBJ databases">
        <title>Complete Genomes of Monosporascus.</title>
        <authorList>
            <person name="Robinson A.J."/>
            <person name="Natvig D.O."/>
        </authorList>
    </citation>
    <scope>NUCLEOTIDE SEQUENCE [LARGE SCALE GENOMIC DNA]</scope>
    <source>
        <strain evidence="2 3">CBS 110550</strain>
    </source>
</reference>
<evidence type="ECO:0000313" key="3">
    <source>
        <dbReference type="Proteomes" id="UP000293360"/>
    </source>
</evidence>
<protein>
    <submittedName>
        <fullName evidence="2">Uncharacterized protein</fullName>
    </submittedName>
</protein>
<accession>A0A4Q4T0H3</accession>
<proteinExistence type="predicted"/>
<dbReference type="EMBL" id="QJNU01000697">
    <property type="protein sequence ID" value="RYO89300.1"/>
    <property type="molecule type" value="Genomic_DNA"/>
</dbReference>
<feature type="compositionally biased region" description="Low complexity" evidence="1">
    <location>
        <begin position="40"/>
        <end position="51"/>
    </location>
</feature>
<feature type="region of interest" description="Disordered" evidence="1">
    <location>
        <begin position="155"/>
        <end position="192"/>
    </location>
</feature>
<dbReference type="AlphaFoldDB" id="A0A4Q4T0H3"/>
<comment type="caution">
    <text evidence="2">The sequence shown here is derived from an EMBL/GenBank/DDBJ whole genome shotgun (WGS) entry which is preliminary data.</text>
</comment>
<evidence type="ECO:0000313" key="2">
    <source>
        <dbReference type="EMBL" id="RYO89300.1"/>
    </source>
</evidence>
<organism evidence="2 3">
    <name type="scientific">Monosporascus ibericus</name>
    <dbReference type="NCBI Taxonomy" id="155417"/>
    <lineage>
        <taxon>Eukaryota</taxon>
        <taxon>Fungi</taxon>
        <taxon>Dikarya</taxon>
        <taxon>Ascomycota</taxon>
        <taxon>Pezizomycotina</taxon>
        <taxon>Sordariomycetes</taxon>
        <taxon>Xylariomycetidae</taxon>
        <taxon>Xylariales</taxon>
        <taxon>Xylariales incertae sedis</taxon>
        <taxon>Monosporascus</taxon>
    </lineage>
</organism>
<feature type="region of interest" description="Disordered" evidence="1">
    <location>
        <begin position="1"/>
        <end position="27"/>
    </location>
</feature>
<dbReference type="OrthoDB" id="5419162at2759"/>
<feature type="compositionally biased region" description="Low complexity" evidence="1">
    <location>
        <begin position="1"/>
        <end position="13"/>
    </location>
</feature>
<keyword evidence="3" id="KW-1185">Reference proteome</keyword>
<dbReference type="Proteomes" id="UP000293360">
    <property type="component" value="Unassembled WGS sequence"/>
</dbReference>
<gene>
    <name evidence="2" type="ORF">DL764_008594</name>
</gene>
<feature type="region of interest" description="Disordered" evidence="1">
    <location>
        <begin position="40"/>
        <end position="130"/>
    </location>
</feature>